<evidence type="ECO:0000256" key="1">
    <source>
        <dbReference type="SAM" id="Phobius"/>
    </source>
</evidence>
<feature type="transmembrane region" description="Helical" evidence="1">
    <location>
        <begin position="332"/>
        <end position="351"/>
    </location>
</feature>
<dbReference type="Pfam" id="PF14093">
    <property type="entry name" value="DUF4271"/>
    <property type="match status" value="1"/>
</dbReference>
<comment type="caution">
    <text evidence="2">The sequence shown here is derived from an EMBL/GenBank/DDBJ whole genome shotgun (WGS) entry which is preliminary data.</text>
</comment>
<organism evidence="2 3">
    <name type="scientific">Plebeiibacterium sediminum</name>
    <dbReference type="NCBI Taxonomy" id="2992112"/>
    <lineage>
        <taxon>Bacteria</taxon>
        <taxon>Pseudomonadati</taxon>
        <taxon>Bacteroidota</taxon>
        <taxon>Bacteroidia</taxon>
        <taxon>Marinilabiliales</taxon>
        <taxon>Marinilabiliaceae</taxon>
        <taxon>Plebeiibacterium</taxon>
    </lineage>
</organism>
<dbReference type="InterPro" id="IPR025367">
    <property type="entry name" value="DUF4271"/>
</dbReference>
<name>A0AAE3SGW3_9BACT</name>
<dbReference type="RefSeq" id="WP_301192288.1">
    <property type="nucleotide sequence ID" value="NZ_JAPDPJ010000063.1"/>
</dbReference>
<dbReference type="Proteomes" id="UP001209229">
    <property type="component" value="Unassembled WGS sequence"/>
</dbReference>
<feature type="transmembrane region" description="Helical" evidence="1">
    <location>
        <begin position="288"/>
        <end position="312"/>
    </location>
</feature>
<evidence type="ECO:0000313" key="3">
    <source>
        <dbReference type="Proteomes" id="UP001209229"/>
    </source>
</evidence>
<keyword evidence="1" id="KW-0812">Transmembrane</keyword>
<keyword evidence="3" id="KW-1185">Reference proteome</keyword>
<evidence type="ECO:0000313" key="2">
    <source>
        <dbReference type="EMBL" id="MCW3788731.1"/>
    </source>
</evidence>
<sequence length="413" mass="47306">MNLEENWEYIAYQDSTSETSSESSTLNSDAQNLKVNKPQLLAIPETPKRFTQTQKKVKVEAKPKTFVPTPEDSVNFNLITRKTESNILKQTIVHDYLNPIPLSNKTWLNINTKDVLSVDNSSLVIDNTLPQDTLLTSHVSEIKNIAETNISNSDTIKVTNQEIKDSIQITEIAQNNLATKKDSTQTLIEVPSILPFKEHKNIDKDILSGLILLAVAVTGFLRFTNYKYLRELFAALIFSQNARKMQKTVNLHYRTPAFILNGLFLFNASIFLYQIINYYHLKTIFNQSLFLIPAFMLLIIAFGMTKVALYRFVAYVFETKPETKEYLFFNFLNNKIFAIAILPIIIVVPYIEAEIVPVLFKIGGVIFISLYFIQLFRGLAIILKNVASLFYMFLYLCALEILPLIIIYNILIR</sequence>
<dbReference type="AlphaFoldDB" id="A0AAE3SGW3"/>
<feature type="transmembrane region" description="Helical" evidence="1">
    <location>
        <begin position="358"/>
        <end position="383"/>
    </location>
</feature>
<protein>
    <submittedName>
        <fullName evidence="2">DUF4271 domain-containing protein</fullName>
    </submittedName>
</protein>
<accession>A0AAE3SGW3</accession>
<feature type="transmembrane region" description="Helical" evidence="1">
    <location>
        <begin position="257"/>
        <end position="276"/>
    </location>
</feature>
<reference evidence="2" key="1">
    <citation type="submission" date="2022-10" db="EMBL/GenBank/DDBJ databases">
        <authorList>
            <person name="Yu W.X."/>
        </authorList>
    </citation>
    <scope>NUCLEOTIDE SEQUENCE</scope>
    <source>
        <strain evidence="2">AAT</strain>
    </source>
</reference>
<dbReference type="EMBL" id="JAPDPJ010000063">
    <property type="protein sequence ID" value="MCW3788731.1"/>
    <property type="molecule type" value="Genomic_DNA"/>
</dbReference>
<keyword evidence="1" id="KW-1133">Transmembrane helix</keyword>
<proteinExistence type="predicted"/>
<gene>
    <name evidence="2" type="ORF">OM075_19835</name>
</gene>
<keyword evidence="1" id="KW-0472">Membrane</keyword>
<feature type="transmembrane region" description="Helical" evidence="1">
    <location>
        <begin position="206"/>
        <end position="223"/>
    </location>
</feature>
<feature type="transmembrane region" description="Helical" evidence="1">
    <location>
        <begin position="389"/>
        <end position="411"/>
    </location>
</feature>